<proteinExistence type="predicted"/>
<keyword evidence="2" id="KW-1185">Reference proteome</keyword>
<dbReference type="RefSeq" id="WP_268601258.1">
    <property type="nucleotide sequence ID" value="NZ_JAMDLV010000033.1"/>
</dbReference>
<dbReference type="EMBL" id="JAMDLW010000003">
    <property type="protein sequence ID" value="MCY9518885.1"/>
    <property type="molecule type" value="Genomic_DNA"/>
</dbReference>
<organism evidence="1 2">
    <name type="scientific">Paenibacillus apiarius</name>
    <dbReference type="NCBI Taxonomy" id="46240"/>
    <lineage>
        <taxon>Bacteria</taxon>
        <taxon>Bacillati</taxon>
        <taxon>Bacillota</taxon>
        <taxon>Bacilli</taxon>
        <taxon>Bacillales</taxon>
        <taxon>Paenibacillaceae</taxon>
        <taxon>Paenibacillus</taxon>
    </lineage>
</organism>
<gene>
    <name evidence="1" type="ORF">M5X09_04225</name>
</gene>
<evidence type="ECO:0000313" key="2">
    <source>
        <dbReference type="Proteomes" id="UP001207626"/>
    </source>
</evidence>
<sequence>MYWLVFRRNSHRSPLARFKRIGASIIGSDRPASPHPLDVTAAMPERFAMEE</sequence>
<evidence type="ECO:0000313" key="1">
    <source>
        <dbReference type="EMBL" id="MCY9518885.1"/>
    </source>
</evidence>
<name>A0ABT4DNS5_9BACL</name>
<comment type="caution">
    <text evidence="1">The sequence shown here is derived from an EMBL/GenBank/DDBJ whole genome shotgun (WGS) entry which is preliminary data.</text>
</comment>
<protein>
    <submittedName>
        <fullName evidence="1">Uncharacterized protein</fullName>
    </submittedName>
</protein>
<accession>A0ABT4DNS5</accession>
<reference evidence="1 2" key="1">
    <citation type="submission" date="2022-05" db="EMBL/GenBank/DDBJ databases">
        <title>Genome Sequencing of Bee-Associated Microbes.</title>
        <authorList>
            <person name="Dunlap C."/>
        </authorList>
    </citation>
    <scope>NUCLEOTIDE SEQUENCE [LARGE SCALE GENOMIC DNA]</scope>
    <source>
        <strain evidence="1 2">NRRL NRS-1438</strain>
    </source>
</reference>
<dbReference type="Proteomes" id="UP001207626">
    <property type="component" value="Unassembled WGS sequence"/>
</dbReference>